<keyword evidence="2" id="KW-1133">Transmembrane helix</keyword>
<keyword evidence="2" id="KW-0812">Transmembrane</keyword>
<gene>
    <name evidence="3" type="ORF">QBC35DRAFT_548009</name>
</gene>
<protein>
    <submittedName>
        <fullName evidence="3">Uncharacterized protein</fullName>
    </submittedName>
</protein>
<comment type="caution">
    <text evidence="3">The sequence shown here is derived from an EMBL/GenBank/DDBJ whole genome shotgun (WGS) entry which is preliminary data.</text>
</comment>
<keyword evidence="4" id="KW-1185">Reference proteome</keyword>
<dbReference type="EMBL" id="MU864381">
    <property type="protein sequence ID" value="KAK4188961.1"/>
    <property type="molecule type" value="Genomic_DNA"/>
</dbReference>
<reference evidence="3" key="2">
    <citation type="submission" date="2023-05" db="EMBL/GenBank/DDBJ databases">
        <authorList>
            <consortium name="Lawrence Berkeley National Laboratory"/>
            <person name="Steindorff A."/>
            <person name="Hensen N."/>
            <person name="Bonometti L."/>
            <person name="Westerberg I."/>
            <person name="Brannstrom I.O."/>
            <person name="Guillou S."/>
            <person name="Cros-Aarteil S."/>
            <person name="Calhoun S."/>
            <person name="Haridas S."/>
            <person name="Kuo A."/>
            <person name="Mondo S."/>
            <person name="Pangilinan J."/>
            <person name="Riley R."/>
            <person name="Labutti K."/>
            <person name="Andreopoulos B."/>
            <person name="Lipzen A."/>
            <person name="Chen C."/>
            <person name="Yanf M."/>
            <person name="Daum C."/>
            <person name="Ng V."/>
            <person name="Clum A."/>
            <person name="Ohm R."/>
            <person name="Martin F."/>
            <person name="Silar P."/>
            <person name="Natvig D."/>
            <person name="Lalanne C."/>
            <person name="Gautier V."/>
            <person name="Ament-Velasquez S.L."/>
            <person name="Kruys A."/>
            <person name="Hutchinson M.I."/>
            <person name="Powell A.J."/>
            <person name="Barry K."/>
            <person name="Miller A.N."/>
            <person name="Grigoriev I.V."/>
            <person name="Debuchy R."/>
            <person name="Gladieux P."/>
            <person name="Thoren M.H."/>
            <person name="Johannesson H."/>
        </authorList>
    </citation>
    <scope>NUCLEOTIDE SEQUENCE</scope>
    <source>
        <strain evidence="3">PSN309</strain>
    </source>
</reference>
<evidence type="ECO:0000256" key="2">
    <source>
        <dbReference type="SAM" id="Phobius"/>
    </source>
</evidence>
<name>A0AAN7AHM5_9PEZI</name>
<keyword evidence="1" id="KW-0175">Coiled coil</keyword>
<accession>A0AAN7AHM5</accession>
<feature type="coiled-coil region" evidence="1">
    <location>
        <begin position="70"/>
        <end position="104"/>
    </location>
</feature>
<feature type="transmembrane region" description="Helical" evidence="2">
    <location>
        <begin position="34"/>
        <end position="55"/>
    </location>
</feature>
<organism evidence="3 4">
    <name type="scientific">Podospora australis</name>
    <dbReference type="NCBI Taxonomy" id="1536484"/>
    <lineage>
        <taxon>Eukaryota</taxon>
        <taxon>Fungi</taxon>
        <taxon>Dikarya</taxon>
        <taxon>Ascomycota</taxon>
        <taxon>Pezizomycotina</taxon>
        <taxon>Sordariomycetes</taxon>
        <taxon>Sordariomycetidae</taxon>
        <taxon>Sordariales</taxon>
        <taxon>Podosporaceae</taxon>
        <taxon>Podospora</taxon>
    </lineage>
</organism>
<evidence type="ECO:0000313" key="4">
    <source>
        <dbReference type="Proteomes" id="UP001302126"/>
    </source>
</evidence>
<reference evidence="3" key="1">
    <citation type="journal article" date="2023" name="Mol. Phylogenet. Evol.">
        <title>Genome-scale phylogeny and comparative genomics of the fungal order Sordariales.</title>
        <authorList>
            <person name="Hensen N."/>
            <person name="Bonometti L."/>
            <person name="Westerberg I."/>
            <person name="Brannstrom I.O."/>
            <person name="Guillou S."/>
            <person name="Cros-Aarteil S."/>
            <person name="Calhoun S."/>
            <person name="Haridas S."/>
            <person name="Kuo A."/>
            <person name="Mondo S."/>
            <person name="Pangilinan J."/>
            <person name="Riley R."/>
            <person name="LaButti K."/>
            <person name="Andreopoulos B."/>
            <person name="Lipzen A."/>
            <person name="Chen C."/>
            <person name="Yan M."/>
            <person name="Daum C."/>
            <person name="Ng V."/>
            <person name="Clum A."/>
            <person name="Steindorff A."/>
            <person name="Ohm R.A."/>
            <person name="Martin F."/>
            <person name="Silar P."/>
            <person name="Natvig D.O."/>
            <person name="Lalanne C."/>
            <person name="Gautier V."/>
            <person name="Ament-Velasquez S.L."/>
            <person name="Kruys A."/>
            <person name="Hutchinson M.I."/>
            <person name="Powell A.J."/>
            <person name="Barry K."/>
            <person name="Miller A.N."/>
            <person name="Grigoriev I.V."/>
            <person name="Debuchy R."/>
            <person name="Gladieux P."/>
            <person name="Hiltunen Thoren M."/>
            <person name="Johannesson H."/>
        </authorList>
    </citation>
    <scope>NUCLEOTIDE SEQUENCE</scope>
    <source>
        <strain evidence="3">PSN309</strain>
    </source>
</reference>
<proteinExistence type="predicted"/>
<dbReference type="AlphaFoldDB" id="A0AAN7AHM5"/>
<sequence length="114" mass="13134">MPLLRPTPRLLAARITKVKVPPGTPRTPPPKWKAMLWTGVFAAVTITGTIYGAGLKTQQEWQSEKKKRQEATLEEQTNLLNTQLKKLQKEKAEIEDKLAYVRERAERRRERDGQ</sequence>
<dbReference type="Proteomes" id="UP001302126">
    <property type="component" value="Unassembled WGS sequence"/>
</dbReference>
<keyword evidence="2" id="KW-0472">Membrane</keyword>
<evidence type="ECO:0000256" key="1">
    <source>
        <dbReference type="SAM" id="Coils"/>
    </source>
</evidence>
<evidence type="ECO:0000313" key="3">
    <source>
        <dbReference type="EMBL" id="KAK4188961.1"/>
    </source>
</evidence>